<accession>A0ABS7FW40</accession>
<feature type="domain" description="Peptidase M28" evidence="3">
    <location>
        <begin position="247"/>
        <end position="463"/>
    </location>
</feature>
<dbReference type="Gene3D" id="3.40.630.10">
    <property type="entry name" value="Zn peptidases"/>
    <property type="match status" value="1"/>
</dbReference>
<dbReference type="PANTHER" id="PTHR12147:SF26">
    <property type="entry name" value="PEPTIDASE M28 DOMAIN-CONTAINING PROTEIN"/>
    <property type="match status" value="1"/>
</dbReference>
<dbReference type="Pfam" id="PF04389">
    <property type="entry name" value="Peptidase_M28"/>
    <property type="match status" value="1"/>
</dbReference>
<dbReference type="SUPFAM" id="SSF52025">
    <property type="entry name" value="PA domain"/>
    <property type="match status" value="1"/>
</dbReference>
<protein>
    <submittedName>
        <fullName evidence="4">M28 family peptidase</fullName>
    </submittedName>
</protein>
<dbReference type="InterPro" id="IPR045175">
    <property type="entry name" value="M28_fam"/>
</dbReference>
<evidence type="ECO:0000313" key="4">
    <source>
        <dbReference type="EMBL" id="MBW8483894.1"/>
    </source>
</evidence>
<sequence length="503" mass="52337">MRKLAIGAAVALTASLGTIPQAQAAAKPDLAKLVTLKDVRTHLDALQKIATYNGGTRAAGTPGYEISTKYVVSQLKKAGYKPTVQPFDFDFFRQQGPGAFDQVAPEKKAYTVDTDYNTMEYSAGGEVTANAVAVDPPAAGETGTSGCEAEDFAGFPKGAIALVQRGNCNFSVKTDNAEAAGAVGVVIYNRPDVEGPVTGATIGKPTKVPTISTPNALGRQLVAASQAGTLTLHVKTETINERRKTQNVIAETKAGRADNVVLLGAHLDSVPAGPGINDNGTGSASILAIAQKIGKLGAKNIKNKVRFAWWGAEEIDLVGSTYYVTSLTPAQKAKIALNLNFDMLGSPNGIRGVYDGDDSSGAGTNPPAGSGAIEKVFKDYYAARKLPTAESEFNGRSDYGPFIENGIPAGGIDTGAEGIKTAEEAALFGGTAGLAYDPCYHQACDTVKNVDYKLLDTNVDGIAFATQTFAKSTLPVNGEALRAAAAARAAKRQSPYQGGHLLR</sequence>
<proteinExistence type="predicted"/>
<organism evidence="4 5">
    <name type="scientific">Actinomadura parmotrematis</name>
    <dbReference type="NCBI Taxonomy" id="2864039"/>
    <lineage>
        <taxon>Bacteria</taxon>
        <taxon>Bacillati</taxon>
        <taxon>Actinomycetota</taxon>
        <taxon>Actinomycetes</taxon>
        <taxon>Streptosporangiales</taxon>
        <taxon>Thermomonosporaceae</taxon>
        <taxon>Actinomadura</taxon>
    </lineage>
</organism>
<dbReference type="InterPro" id="IPR007484">
    <property type="entry name" value="Peptidase_M28"/>
</dbReference>
<dbReference type="SUPFAM" id="SSF53187">
    <property type="entry name" value="Zn-dependent exopeptidases"/>
    <property type="match status" value="1"/>
</dbReference>
<feature type="chain" id="PRO_5045050250" evidence="1">
    <location>
        <begin position="25"/>
        <end position="503"/>
    </location>
</feature>
<dbReference type="RefSeq" id="WP_220167124.1">
    <property type="nucleotide sequence ID" value="NZ_JAIBOA010000009.1"/>
</dbReference>
<dbReference type="Pfam" id="PF02225">
    <property type="entry name" value="PA"/>
    <property type="match status" value="1"/>
</dbReference>
<evidence type="ECO:0000313" key="5">
    <source>
        <dbReference type="Proteomes" id="UP000774570"/>
    </source>
</evidence>
<dbReference type="Gene3D" id="3.50.30.30">
    <property type="match status" value="1"/>
</dbReference>
<comment type="caution">
    <text evidence="4">The sequence shown here is derived from an EMBL/GenBank/DDBJ whole genome shotgun (WGS) entry which is preliminary data.</text>
</comment>
<evidence type="ECO:0000256" key="1">
    <source>
        <dbReference type="SAM" id="SignalP"/>
    </source>
</evidence>
<gene>
    <name evidence="4" type="ORF">K1Y72_16015</name>
</gene>
<name>A0ABS7FW40_9ACTN</name>
<feature type="signal peptide" evidence="1">
    <location>
        <begin position="1"/>
        <end position="24"/>
    </location>
</feature>
<keyword evidence="5" id="KW-1185">Reference proteome</keyword>
<keyword evidence="1" id="KW-0732">Signal</keyword>
<dbReference type="InterPro" id="IPR046450">
    <property type="entry name" value="PA_dom_sf"/>
</dbReference>
<reference evidence="4 5" key="1">
    <citation type="submission" date="2021-07" db="EMBL/GenBank/DDBJ databases">
        <title>Actinomadura sp. PM05-2 isolated from lichen.</title>
        <authorList>
            <person name="Somphong A."/>
            <person name="Phongsopitanun W."/>
            <person name="Tanasupawat S."/>
            <person name="Peongsungnone V."/>
        </authorList>
    </citation>
    <scope>NUCLEOTIDE SEQUENCE [LARGE SCALE GENOMIC DNA]</scope>
    <source>
        <strain evidence="4 5">PM05-2</strain>
    </source>
</reference>
<evidence type="ECO:0000259" key="3">
    <source>
        <dbReference type="Pfam" id="PF04389"/>
    </source>
</evidence>
<dbReference type="PANTHER" id="PTHR12147">
    <property type="entry name" value="METALLOPEPTIDASE M28 FAMILY MEMBER"/>
    <property type="match status" value="1"/>
</dbReference>
<dbReference type="Proteomes" id="UP000774570">
    <property type="component" value="Unassembled WGS sequence"/>
</dbReference>
<evidence type="ECO:0000259" key="2">
    <source>
        <dbReference type="Pfam" id="PF02225"/>
    </source>
</evidence>
<dbReference type="EMBL" id="JAIBOA010000009">
    <property type="protein sequence ID" value="MBW8483894.1"/>
    <property type="molecule type" value="Genomic_DNA"/>
</dbReference>
<dbReference type="InterPro" id="IPR003137">
    <property type="entry name" value="PA_domain"/>
</dbReference>
<feature type="domain" description="PA" evidence="2">
    <location>
        <begin position="128"/>
        <end position="221"/>
    </location>
</feature>